<dbReference type="InterPro" id="IPR009057">
    <property type="entry name" value="Homeodomain-like_sf"/>
</dbReference>
<keyword evidence="1" id="KW-0805">Transcription regulation</keyword>
<dbReference type="InterPro" id="IPR037923">
    <property type="entry name" value="HTH-like"/>
</dbReference>
<evidence type="ECO:0000259" key="4">
    <source>
        <dbReference type="PROSITE" id="PS01124"/>
    </source>
</evidence>
<dbReference type="PANTHER" id="PTHR43280:SF28">
    <property type="entry name" value="HTH-TYPE TRANSCRIPTIONAL ACTIVATOR RHAS"/>
    <property type="match status" value="1"/>
</dbReference>
<evidence type="ECO:0000313" key="6">
    <source>
        <dbReference type="Proteomes" id="UP001596047"/>
    </source>
</evidence>
<dbReference type="Gene3D" id="1.10.10.60">
    <property type="entry name" value="Homeodomain-like"/>
    <property type="match status" value="2"/>
</dbReference>
<feature type="domain" description="HTH araC/xylS-type" evidence="4">
    <location>
        <begin position="186"/>
        <end position="284"/>
    </location>
</feature>
<dbReference type="EMBL" id="JBHSOW010000128">
    <property type="protein sequence ID" value="MFC5653557.1"/>
    <property type="molecule type" value="Genomic_DNA"/>
</dbReference>
<gene>
    <name evidence="5" type="ORF">ACFPYJ_31440</name>
</gene>
<dbReference type="SUPFAM" id="SSF51215">
    <property type="entry name" value="Regulatory protein AraC"/>
    <property type="match status" value="1"/>
</dbReference>
<dbReference type="InterPro" id="IPR020449">
    <property type="entry name" value="Tscrpt_reg_AraC-type_HTH"/>
</dbReference>
<accession>A0ABW0W614</accession>
<evidence type="ECO:0000256" key="3">
    <source>
        <dbReference type="ARBA" id="ARBA00023163"/>
    </source>
</evidence>
<proteinExistence type="predicted"/>
<dbReference type="PROSITE" id="PS00041">
    <property type="entry name" value="HTH_ARAC_FAMILY_1"/>
    <property type="match status" value="1"/>
</dbReference>
<dbReference type="InterPro" id="IPR018062">
    <property type="entry name" value="HTH_AraC-typ_CS"/>
</dbReference>
<protein>
    <submittedName>
        <fullName evidence="5">Helix-turn-helix transcriptional regulator</fullName>
    </submittedName>
</protein>
<dbReference type="SUPFAM" id="SSF46689">
    <property type="entry name" value="Homeodomain-like"/>
    <property type="match status" value="1"/>
</dbReference>
<dbReference type="PROSITE" id="PS01124">
    <property type="entry name" value="HTH_ARAC_FAMILY_2"/>
    <property type="match status" value="1"/>
</dbReference>
<organism evidence="5 6">
    <name type="scientific">Paenibacillus solisilvae</name>
    <dbReference type="NCBI Taxonomy" id="2486751"/>
    <lineage>
        <taxon>Bacteria</taxon>
        <taxon>Bacillati</taxon>
        <taxon>Bacillota</taxon>
        <taxon>Bacilli</taxon>
        <taxon>Bacillales</taxon>
        <taxon>Paenibacillaceae</taxon>
        <taxon>Paenibacillus</taxon>
    </lineage>
</organism>
<dbReference type="Proteomes" id="UP001596047">
    <property type="component" value="Unassembled WGS sequence"/>
</dbReference>
<dbReference type="InterPro" id="IPR018060">
    <property type="entry name" value="HTH_AraC"/>
</dbReference>
<evidence type="ECO:0000313" key="5">
    <source>
        <dbReference type="EMBL" id="MFC5653557.1"/>
    </source>
</evidence>
<comment type="caution">
    <text evidence="5">The sequence shown here is derived from an EMBL/GenBank/DDBJ whole genome shotgun (WGS) entry which is preliminary data.</text>
</comment>
<reference evidence="6" key="1">
    <citation type="journal article" date="2019" name="Int. J. Syst. Evol. Microbiol.">
        <title>The Global Catalogue of Microorganisms (GCM) 10K type strain sequencing project: providing services to taxonomists for standard genome sequencing and annotation.</title>
        <authorList>
            <consortium name="The Broad Institute Genomics Platform"/>
            <consortium name="The Broad Institute Genome Sequencing Center for Infectious Disease"/>
            <person name="Wu L."/>
            <person name="Ma J."/>
        </authorList>
    </citation>
    <scope>NUCLEOTIDE SEQUENCE [LARGE SCALE GENOMIC DNA]</scope>
    <source>
        <strain evidence="6">CGMCC 1.3240</strain>
    </source>
</reference>
<evidence type="ECO:0000256" key="2">
    <source>
        <dbReference type="ARBA" id="ARBA00023125"/>
    </source>
</evidence>
<sequence>MPEQSSVVSFLPPPMPYYLECGKTILHPGEQHPSRHQLRMFDWLFMVSGRLFIGEEKEKWTLTAGQTLLLRPDLYHYSIQPCLEQTAFYWIHFTAEGAWEEHAADEQLMSRPIRENSGPSPYTIHIPKYGLLPSPAAAFEQLGRLVALNMESGAFWQQQQLFNDLLRLMDESQRTTYASPAFLVAQQAEAFLKQNYRSPITNAMLGEVLHFHPGYIVRCMKEAYRCTPQDYLMIYRVERAKQLLLSTELAVATVAEQVGFHQTPYFSACFRKLTGITPMQYRKQFAKRSKKPDS</sequence>
<keyword evidence="6" id="KW-1185">Reference proteome</keyword>
<dbReference type="Pfam" id="PF12833">
    <property type="entry name" value="HTH_18"/>
    <property type="match status" value="1"/>
</dbReference>
<dbReference type="PRINTS" id="PR00032">
    <property type="entry name" value="HTHARAC"/>
</dbReference>
<keyword evidence="2" id="KW-0238">DNA-binding</keyword>
<keyword evidence="3" id="KW-0804">Transcription</keyword>
<name>A0ABW0W614_9BACL</name>
<evidence type="ECO:0000256" key="1">
    <source>
        <dbReference type="ARBA" id="ARBA00023015"/>
    </source>
</evidence>
<dbReference type="PANTHER" id="PTHR43280">
    <property type="entry name" value="ARAC-FAMILY TRANSCRIPTIONAL REGULATOR"/>
    <property type="match status" value="1"/>
</dbReference>
<dbReference type="SMART" id="SM00342">
    <property type="entry name" value="HTH_ARAC"/>
    <property type="match status" value="1"/>
</dbReference>
<dbReference type="RefSeq" id="WP_379192237.1">
    <property type="nucleotide sequence ID" value="NZ_JBHSOW010000128.1"/>
</dbReference>